<dbReference type="GO" id="GO:0004301">
    <property type="term" value="F:epoxide hydrolase activity"/>
    <property type="evidence" value="ECO:0007669"/>
    <property type="project" value="TreeGrafter"/>
</dbReference>
<dbReference type="Gene3D" id="3.40.50.1820">
    <property type="entry name" value="alpha/beta hydrolase"/>
    <property type="match status" value="1"/>
</dbReference>
<evidence type="ECO:0000313" key="5">
    <source>
        <dbReference type="EMBL" id="QKX58898.1"/>
    </source>
</evidence>
<dbReference type="KEGG" id="trg:TRUGW13939_06026"/>
<feature type="active site" description="Proton donor" evidence="3">
    <location>
        <position position="334"/>
    </location>
</feature>
<dbReference type="Proteomes" id="UP000509510">
    <property type="component" value="Chromosome III"/>
</dbReference>
<accession>A0A7H8QYY3</accession>
<dbReference type="OrthoDB" id="7130006at2759"/>
<dbReference type="PANTHER" id="PTHR21661:SF39">
    <property type="entry name" value="HYDROLASE, PUTATIVE (AFU_ORTHOLOGUE AFUA_3G08960)-RELATED"/>
    <property type="match status" value="1"/>
</dbReference>
<dbReference type="InterPro" id="IPR000639">
    <property type="entry name" value="Epox_hydrolase-like"/>
</dbReference>
<feature type="active site" description="Nucleophile" evidence="3">
    <location>
        <position position="191"/>
    </location>
</feature>
<evidence type="ECO:0000256" key="1">
    <source>
        <dbReference type="ARBA" id="ARBA00010088"/>
    </source>
</evidence>
<evidence type="ECO:0000259" key="4">
    <source>
        <dbReference type="Pfam" id="PF06441"/>
    </source>
</evidence>
<dbReference type="InterPro" id="IPR029058">
    <property type="entry name" value="AB_hydrolase_fold"/>
</dbReference>
<evidence type="ECO:0000256" key="3">
    <source>
        <dbReference type="PIRSR" id="PIRSR001112-1"/>
    </source>
</evidence>
<dbReference type="InterPro" id="IPR016292">
    <property type="entry name" value="Epoxide_hydrolase"/>
</dbReference>
<dbReference type="PRINTS" id="PR00412">
    <property type="entry name" value="EPOXHYDRLASE"/>
</dbReference>
<dbReference type="GO" id="GO:0097176">
    <property type="term" value="P:epoxide metabolic process"/>
    <property type="evidence" value="ECO:0007669"/>
    <property type="project" value="TreeGrafter"/>
</dbReference>
<dbReference type="Pfam" id="PF06441">
    <property type="entry name" value="EHN"/>
    <property type="match status" value="1"/>
</dbReference>
<evidence type="ECO:0000313" key="6">
    <source>
        <dbReference type="Proteomes" id="UP000509510"/>
    </source>
</evidence>
<organism evidence="5 6">
    <name type="scientific">Talaromyces rugulosus</name>
    <name type="common">Penicillium rugulosum</name>
    <dbReference type="NCBI Taxonomy" id="121627"/>
    <lineage>
        <taxon>Eukaryota</taxon>
        <taxon>Fungi</taxon>
        <taxon>Dikarya</taxon>
        <taxon>Ascomycota</taxon>
        <taxon>Pezizomycotina</taxon>
        <taxon>Eurotiomycetes</taxon>
        <taxon>Eurotiomycetidae</taxon>
        <taxon>Eurotiales</taxon>
        <taxon>Trichocomaceae</taxon>
        <taxon>Talaromyces</taxon>
        <taxon>Talaromyces sect. Islandici</taxon>
    </lineage>
</organism>
<gene>
    <name evidence="5" type="ORF">TRUGW13939_06026</name>
</gene>
<protein>
    <recommendedName>
        <fullName evidence="4">Epoxide hydrolase N-terminal domain-containing protein</fullName>
    </recommendedName>
</protein>
<dbReference type="EMBL" id="CP055900">
    <property type="protein sequence ID" value="QKX58898.1"/>
    <property type="molecule type" value="Genomic_DNA"/>
</dbReference>
<proteinExistence type="inferred from homology"/>
<keyword evidence="2" id="KW-0378">Hydrolase</keyword>
<feature type="domain" description="Epoxide hydrolase N-terminal" evidence="4">
    <location>
        <begin position="17"/>
        <end position="123"/>
    </location>
</feature>
<sequence>MASKFSTVPSSAEIAPSPFTVSISDEQIDEFRTLVKLSKLAPPTYEGSHADRRLGLSTEWLVNAKEELQKFDWRATEKYINDFPQFTYEIEGLPIHFVALFSEREDAKPIAFLHGWPGSFLEFLPLLSLFREKYEPSTLPYHLIIPSLPGYTFSGGPPVDTDWSCHDMARVVNQLMINLGFGTGYVVQGGDVGSRVARYLAIQYDACKGSCSLYVEIFTLAYNLAATHMRLVNFVGITKPPSIGDEKLSPFEEEGQKRAEWFGTYGSAYYLMHATRPSTIGHIVATNPVALLAWIGEKFLDWPDNSNPIPLQTILKEVTLYWFTETFPRSIYSYRELYPRTAVHPSLTPEWYIHKPFGFSYFPQEIMPSPRSWVEATGNVVYWKTHQEGGHFAALEHPQALADDIVEFVEQVWPSS</sequence>
<keyword evidence="6" id="KW-1185">Reference proteome</keyword>
<dbReference type="InterPro" id="IPR010497">
    <property type="entry name" value="Epoxide_hydro_N"/>
</dbReference>
<dbReference type="GeneID" id="55993522"/>
<name>A0A7H8QYY3_TALRU</name>
<reference evidence="6" key="1">
    <citation type="submission" date="2020-06" db="EMBL/GenBank/DDBJ databases">
        <title>A chromosome-scale genome assembly of Talaromyces rugulosus W13939.</title>
        <authorList>
            <person name="Wang B."/>
            <person name="Guo L."/>
            <person name="Ye K."/>
            <person name="Wang L."/>
        </authorList>
    </citation>
    <scope>NUCLEOTIDE SEQUENCE [LARGE SCALE GENOMIC DNA]</scope>
    <source>
        <strain evidence="6">W13939</strain>
    </source>
</reference>
<dbReference type="PIRSF" id="PIRSF001112">
    <property type="entry name" value="Epoxide_hydrolase"/>
    <property type="match status" value="1"/>
</dbReference>
<feature type="active site" description="Proton acceptor" evidence="3">
    <location>
        <position position="391"/>
    </location>
</feature>
<evidence type="ECO:0000256" key="2">
    <source>
        <dbReference type="ARBA" id="ARBA00022801"/>
    </source>
</evidence>
<dbReference type="RefSeq" id="XP_035345076.1">
    <property type="nucleotide sequence ID" value="XM_035489183.1"/>
</dbReference>
<dbReference type="SUPFAM" id="SSF53474">
    <property type="entry name" value="alpha/beta-Hydrolases"/>
    <property type="match status" value="1"/>
</dbReference>
<comment type="similarity">
    <text evidence="1">Belongs to the peptidase S33 family.</text>
</comment>
<dbReference type="PANTHER" id="PTHR21661">
    <property type="entry name" value="EPOXIDE HYDROLASE 1-RELATED"/>
    <property type="match status" value="1"/>
</dbReference>
<dbReference type="AlphaFoldDB" id="A0A7H8QYY3"/>